<evidence type="ECO:0000313" key="7">
    <source>
        <dbReference type="Proteomes" id="UP000430345"/>
    </source>
</evidence>
<dbReference type="Gene3D" id="3.40.50.2300">
    <property type="match status" value="1"/>
</dbReference>
<dbReference type="SMART" id="SM00850">
    <property type="entry name" value="LytTR"/>
    <property type="match status" value="1"/>
</dbReference>
<organism evidence="6 7">
    <name type="scientific">Clostridium tarantellae</name>
    <dbReference type="NCBI Taxonomy" id="39493"/>
    <lineage>
        <taxon>Bacteria</taxon>
        <taxon>Bacillati</taxon>
        <taxon>Bacillota</taxon>
        <taxon>Clostridia</taxon>
        <taxon>Eubacteriales</taxon>
        <taxon>Clostridiaceae</taxon>
        <taxon>Clostridium</taxon>
    </lineage>
</organism>
<dbReference type="Pfam" id="PF00072">
    <property type="entry name" value="Response_reg"/>
    <property type="match status" value="1"/>
</dbReference>
<evidence type="ECO:0000313" key="6">
    <source>
        <dbReference type="EMBL" id="MPQ44148.1"/>
    </source>
</evidence>
<dbReference type="SMART" id="SM00448">
    <property type="entry name" value="REC"/>
    <property type="match status" value="1"/>
</dbReference>
<keyword evidence="3" id="KW-0597">Phosphoprotein</keyword>
<gene>
    <name evidence="6" type="ORF">GBZ86_10280</name>
</gene>
<dbReference type="Proteomes" id="UP000430345">
    <property type="component" value="Unassembled WGS sequence"/>
</dbReference>
<dbReference type="PANTHER" id="PTHR37299">
    <property type="entry name" value="TRANSCRIPTIONAL REGULATOR-RELATED"/>
    <property type="match status" value="1"/>
</dbReference>
<dbReference type="OrthoDB" id="9809318at2"/>
<dbReference type="Gene3D" id="2.40.50.1020">
    <property type="entry name" value="LytTr DNA-binding domain"/>
    <property type="match status" value="1"/>
</dbReference>
<keyword evidence="7" id="KW-1185">Reference proteome</keyword>
<feature type="domain" description="HTH LytTR-type" evidence="5">
    <location>
        <begin position="143"/>
        <end position="248"/>
    </location>
</feature>
<comment type="function">
    <text evidence="2">May play the central regulatory role in sporulation. It may be an element of the effector pathway responsible for the activation of sporulation genes in response to nutritional stress. Spo0A may act in concert with spo0H (a sigma factor) to control the expression of some genes that are critical to the sporulation process.</text>
</comment>
<evidence type="ECO:0000256" key="1">
    <source>
        <dbReference type="ARBA" id="ARBA00018672"/>
    </source>
</evidence>
<dbReference type="InterPro" id="IPR007492">
    <property type="entry name" value="LytTR_DNA-bd_dom"/>
</dbReference>
<dbReference type="GO" id="GO:0000156">
    <property type="term" value="F:phosphorelay response regulator activity"/>
    <property type="evidence" value="ECO:0007669"/>
    <property type="project" value="InterPro"/>
</dbReference>
<sequence>MNLRVLLIEDEPGIRILLKKIIEKKEGFTVIGECDNAKEAIKIFEKTKPDIVFLDVQINEGNGIECAKKMADINPKTKIIFATAHADYMQEAFEVYAFDYLVKPFNVDRVFNTLNRINNIENLKNNNDDLDKIIRYEKGLDKLLVKGKESISFVDIKEIILVQREDSNTVIYTKDDYFTTSATLTEIEKKLGGDEFMRSHKSYLINISQISKIFPYGRWTYVVKFKDINKDALITQEKYEEIKKIFFMN</sequence>
<dbReference type="Pfam" id="PF04397">
    <property type="entry name" value="LytTR"/>
    <property type="match status" value="1"/>
</dbReference>
<evidence type="ECO:0000256" key="3">
    <source>
        <dbReference type="PROSITE-ProRule" id="PRU00169"/>
    </source>
</evidence>
<protein>
    <recommendedName>
        <fullName evidence="1">Stage 0 sporulation protein A homolog</fullName>
    </recommendedName>
</protein>
<feature type="domain" description="Response regulatory" evidence="4">
    <location>
        <begin position="4"/>
        <end position="118"/>
    </location>
</feature>
<dbReference type="InterPro" id="IPR011006">
    <property type="entry name" value="CheY-like_superfamily"/>
</dbReference>
<dbReference type="SUPFAM" id="SSF52172">
    <property type="entry name" value="CheY-like"/>
    <property type="match status" value="1"/>
</dbReference>
<proteinExistence type="predicted"/>
<dbReference type="InterPro" id="IPR001789">
    <property type="entry name" value="Sig_transdc_resp-reg_receiver"/>
</dbReference>
<dbReference type="InterPro" id="IPR046947">
    <property type="entry name" value="LytR-like"/>
</dbReference>
<reference evidence="6 7" key="1">
    <citation type="submission" date="2019-10" db="EMBL/GenBank/DDBJ databases">
        <title>The Genome Sequence of Clostridium tarantellae Isolated from Fish Brain.</title>
        <authorList>
            <person name="Bano L."/>
            <person name="Kiel M."/>
            <person name="Sales G."/>
            <person name="Doxey A.C."/>
            <person name="Mansfield M.J."/>
            <person name="Schiavone M."/>
            <person name="Rossetto O."/>
            <person name="Pirazzini M."/>
            <person name="Dobrindt U."/>
            <person name="Montecucco C."/>
        </authorList>
    </citation>
    <scope>NUCLEOTIDE SEQUENCE [LARGE SCALE GENOMIC DNA]</scope>
    <source>
        <strain evidence="6 7">DSM 3997</strain>
    </source>
</reference>
<evidence type="ECO:0000259" key="4">
    <source>
        <dbReference type="PROSITE" id="PS50110"/>
    </source>
</evidence>
<dbReference type="PANTHER" id="PTHR37299:SF1">
    <property type="entry name" value="STAGE 0 SPORULATION PROTEIN A HOMOLOG"/>
    <property type="match status" value="1"/>
</dbReference>
<accession>A0A6I1MNV0</accession>
<dbReference type="PROSITE" id="PS50930">
    <property type="entry name" value="HTH_LYTTR"/>
    <property type="match status" value="1"/>
</dbReference>
<name>A0A6I1MNV0_9CLOT</name>
<evidence type="ECO:0000259" key="5">
    <source>
        <dbReference type="PROSITE" id="PS50930"/>
    </source>
</evidence>
<dbReference type="AlphaFoldDB" id="A0A6I1MNV0"/>
<evidence type="ECO:0000256" key="2">
    <source>
        <dbReference type="ARBA" id="ARBA00024867"/>
    </source>
</evidence>
<dbReference type="RefSeq" id="WP_152890370.1">
    <property type="nucleotide sequence ID" value="NZ_WHJC01000160.1"/>
</dbReference>
<dbReference type="GO" id="GO:0003677">
    <property type="term" value="F:DNA binding"/>
    <property type="evidence" value="ECO:0007669"/>
    <property type="project" value="InterPro"/>
</dbReference>
<dbReference type="EMBL" id="WHJC01000160">
    <property type="protein sequence ID" value="MPQ44148.1"/>
    <property type="molecule type" value="Genomic_DNA"/>
</dbReference>
<dbReference type="PROSITE" id="PS50110">
    <property type="entry name" value="RESPONSE_REGULATORY"/>
    <property type="match status" value="1"/>
</dbReference>
<feature type="modified residue" description="4-aspartylphosphate" evidence="3">
    <location>
        <position position="55"/>
    </location>
</feature>
<comment type="caution">
    <text evidence="6">The sequence shown here is derived from an EMBL/GenBank/DDBJ whole genome shotgun (WGS) entry which is preliminary data.</text>
</comment>